<feature type="compositionally biased region" description="Acidic residues" evidence="2">
    <location>
        <begin position="902"/>
        <end position="911"/>
    </location>
</feature>
<name>A0A2A6C9X5_PRIPA</name>
<dbReference type="EnsemblMetazoa" id="PPA28961.1">
    <property type="protein sequence ID" value="PPA28961.1"/>
    <property type="gene ID" value="WBGene00118515"/>
</dbReference>
<feature type="compositionally biased region" description="Polar residues" evidence="2">
    <location>
        <begin position="527"/>
        <end position="540"/>
    </location>
</feature>
<evidence type="ECO:0000256" key="2">
    <source>
        <dbReference type="SAM" id="MobiDB-lite"/>
    </source>
</evidence>
<reference evidence="4" key="1">
    <citation type="journal article" date="2008" name="Nat. Genet.">
        <title>The Pristionchus pacificus genome provides a unique perspective on nematode lifestyle and parasitism.</title>
        <authorList>
            <person name="Dieterich C."/>
            <person name="Clifton S.W."/>
            <person name="Schuster L.N."/>
            <person name="Chinwalla A."/>
            <person name="Delehaunty K."/>
            <person name="Dinkelacker I."/>
            <person name="Fulton L."/>
            <person name="Fulton R."/>
            <person name="Godfrey J."/>
            <person name="Minx P."/>
            <person name="Mitreva M."/>
            <person name="Roeseler W."/>
            <person name="Tian H."/>
            <person name="Witte H."/>
            <person name="Yang S.P."/>
            <person name="Wilson R.K."/>
            <person name="Sommer R.J."/>
        </authorList>
    </citation>
    <scope>NUCLEOTIDE SEQUENCE [LARGE SCALE GENOMIC DNA]</scope>
    <source>
        <strain evidence="4">PS312</strain>
    </source>
</reference>
<feature type="compositionally biased region" description="Basic and acidic residues" evidence="2">
    <location>
        <begin position="1059"/>
        <end position="1074"/>
    </location>
</feature>
<accession>A0A2A6C9X5</accession>
<feature type="compositionally biased region" description="Basic and acidic residues" evidence="2">
    <location>
        <begin position="767"/>
        <end position="776"/>
    </location>
</feature>
<dbReference type="Proteomes" id="UP000005239">
    <property type="component" value="Unassembled WGS sequence"/>
</dbReference>
<sequence>FRLYIEVLGLVTVEIPKWRRKSVNRRLSPMTTIYLLTVFFFQQPSTSAGIIEEKEAGETEAEQEDMSDSDDDISYEEYCNRKDILLNKIILSERMWNKMMVTYRYTRLKEASLQFYLPTEQEKEAIANRTDAEYLRREAALEAQAKEEQDKERTIYDLESAALERDHEGEMDLIERGYRDRRQYIFSQLIYERQLIANKLLARIIREDEVRADARIFVGNEIPDEWLDEFVAEYVDALEAEENSEEAVKERNRRRYRKEAGESLDDGRPLSNLLDKAYANGKWGQRCSIRPLPQVYYDELEHNKIDRQRKEERQKIIDMKVENMNNKTFERFFPYKKKPSRPRVSVLSDSVRISSEDVEEMFEESKYEEDLEKMEKFKKKMDKVKKMKKETIVKRMRARKREREILKTTTTEPEVITIKEPEVITLEDTEESVKNKHSRTKKNSVVKNRITKPKPVPVLKNLKRQRTKKEIEELEYCRGFIMDCNDEIKNLDKRTAEIMMKETKRFELEEMMEMKKRMRKEVDESPESGSITDGTSTPKSETLESETGIIDPGVNDTTIVDTGIRDTGLVDNAQQSDEYASESEEEEEEVDLETTLREGIRAILTTFGKPIPNDERNDKRVDRLRESLTNVLNERRQLREDPELARVQQKMISSLGEMTMESDNSDVSDFEEHSMQDFTLEQQVREASFVRGLVERSIKRPNMGPWLDIYGRAEGAVERVRHRKEQLQEKLASMKRERLRKRMMGSDSYEEQEIRYWEMKEEERRKKMEEVDVKGESDEEFSDEEGEEEEEVGAYEENGKIVEEEKLTEEEKTAIEEKERKLRQIRAVIEGRDPNDIDEPIPIMIEEVKEEVKEEMEEKEDEEVPVKQIVYSKKQGKNARLTYLRNLTGANGWLKKRRSSSSEEEDEEVEEYDSKQRISFGEIPTYRLAEQPKVRFKPQLSQERIMQDLIRSGALRERETYGEHIEKLDNERRQVFLIFHYQRILETLPSTSSADLTKLLSPRSRVALEDFPSEAFARLSKEERNAFIEDLPSPSKDSDDSDEDEYGKKRWDEEEEEKEEVKRENGDGNHREMMEVDDDRIEEDEQRMEEPRGKEIVEFSPPSAVGASPLHPEESSIQKKKSIPRINGFSRTGSTAAF</sequence>
<feature type="compositionally biased region" description="Basic and acidic residues" evidence="2">
    <location>
        <begin position="797"/>
        <end position="813"/>
    </location>
</feature>
<feature type="region of interest" description="Disordered" evidence="2">
    <location>
        <begin position="767"/>
        <end position="813"/>
    </location>
</feature>
<reference evidence="3" key="2">
    <citation type="submission" date="2022-06" db="UniProtKB">
        <authorList>
            <consortium name="EnsemblMetazoa"/>
        </authorList>
    </citation>
    <scope>IDENTIFICATION</scope>
    <source>
        <strain evidence="3">PS312</strain>
    </source>
</reference>
<keyword evidence="4" id="KW-1185">Reference proteome</keyword>
<evidence type="ECO:0000313" key="4">
    <source>
        <dbReference type="Proteomes" id="UP000005239"/>
    </source>
</evidence>
<feature type="region of interest" description="Disordered" evidence="2">
    <location>
        <begin position="515"/>
        <end position="560"/>
    </location>
</feature>
<accession>A0A8R1UJ73</accession>
<evidence type="ECO:0000313" key="3">
    <source>
        <dbReference type="EnsemblMetazoa" id="PPA28961.1"/>
    </source>
</evidence>
<gene>
    <name evidence="3" type="primary">WBGene00118515</name>
</gene>
<feature type="region of interest" description="Disordered" evidence="2">
    <location>
        <begin position="894"/>
        <end position="913"/>
    </location>
</feature>
<feature type="compositionally biased region" description="Polar residues" evidence="2">
    <location>
        <begin position="1129"/>
        <end position="1138"/>
    </location>
</feature>
<feature type="compositionally biased region" description="Basic and acidic residues" evidence="2">
    <location>
        <begin position="1088"/>
        <end position="1097"/>
    </location>
</feature>
<proteinExistence type="predicted"/>
<feature type="region of interest" description="Disordered" evidence="2">
    <location>
        <begin position="1026"/>
        <end position="1138"/>
    </location>
</feature>
<feature type="compositionally biased region" description="Acidic residues" evidence="2">
    <location>
        <begin position="777"/>
        <end position="794"/>
    </location>
</feature>
<feature type="coiled-coil region" evidence="1">
    <location>
        <begin position="710"/>
        <end position="744"/>
    </location>
</feature>
<dbReference type="AlphaFoldDB" id="A0A2A6C9X5"/>
<feature type="compositionally biased region" description="Acidic residues" evidence="2">
    <location>
        <begin position="1075"/>
        <end position="1087"/>
    </location>
</feature>
<protein>
    <submittedName>
        <fullName evidence="3">Uncharacterized protein</fullName>
    </submittedName>
</protein>
<dbReference type="GO" id="GO:0005730">
    <property type="term" value="C:nucleolus"/>
    <property type="evidence" value="ECO:0000318"/>
    <property type="project" value="GO_Central"/>
</dbReference>
<keyword evidence="1" id="KW-0175">Coiled coil</keyword>
<organism evidence="3 4">
    <name type="scientific">Pristionchus pacificus</name>
    <name type="common">Parasitic nematode worm</name>
    <dbReference type="NCBI Taxonomy" id="54126"/>
    <lineage>
        <taxon>Eukaryota</taxon>
        <taxon>Metazoa</taxon>
        <taxon>Ecdysozoa</taxon>
        <taxon>Nematoda</taxon>
        <taxon>Chromadorea</taxon>
        <taxon>Rhabditida</taxon>
        <taxon>Rhabditina</taxon>
        <taxon>Diplogasteromorpha</taxon>
        <taxon>Diplogasteroidea</taxon>
        <taxon>Neodiplogasteridae</taxon>
        <taxon>Pristionchus</taxon>
    </lineage>
</organism>
<evidence type="ECO:0000256" key="1">
    <source>
        <dbReference type="SAM" id="Coils"/>
    </source>
</evidence>